<evidence type="ECO:0000313" key="2">
    <source>
        <dbReference type="Proteomes" id="UP000244722"/>
    </source>
</evidence>
<dbReference type="EMBL" id="NESQ01000042">
    <property type="protein sequence ID" value="PUU81651.1"/>
    <property type="molecule type" value="Genomic_DNA"/>
</dbReference>
<organism evidence="1 2">
    <name type="scientific">Tuber borchii</name>
    <name type="common">White truffle</name>
    <dbReference type="NCBI Taxonomy" id="42251"/>
    <lineage>
        <taxon>Eukaryota</taxon>
        <taxon>Fungi</taxon>
        <taxon>Dikarya</taxon>
        <taxon>Ascomycota</taxon>
        <taxon>Pezizomycotina</taxon>
        <taxon>Pezizomycetes</taxon>
        <taxon>Pezizales</taxon>
        <taxon>Tuberaceae</taxon>
        <taxon>Tuber</taxon>
    </lineage>
</organism>
<dbReference type="Proteomes" id="UP000244722">
    <property type="component" value="Unassembled WGS sequence"/>
</dbReference>
<keyword evidence="2" id="KW-1185">Reference proteome</keyword>
<name>A0A2T7A1Q3_TUBBO</name>
<reference evidence="1 2" key="1">
    <citation type="submission" date="2017-04" db="EMBL/GenBank/DDBJ databases">
        <title>Draft genome sequence of Tuber borchii Vittad., a whitish edible truffle.</title>
        <authorList>
            <consortium name="DOE Joint Genome Institute"/>
            <person name="Murat C."/>
            <person name="Kuo A."/>
            <person name="Barry K.W."/>
            <person name="Clum A."/>
            <person name="Dockter R.B."/>
            <person name="Fauchery L."/>
            <person name="Iotti M."/>
            <person name="Kohler A."/>
            <person name="Labutti K."/>
            <person name="Lindquist E.A."/>
            <person name="Lipzen A."/>
            <person name="Ohm R.A."/>
            <person name="Wang M."/>
            <person name="Grigoriev I.V."/>
            <person name="Zambonelli A."/>
            <person name="Martin F.M."/>
        </authorList>
    </citation>
    <scope>NUCLEOTIDE SEQUENCE [LARGE SCALE GENOMIC DNA]</scope>
    <source>
        <strain evidence="1 2">Tbo3840</strain>
    </source>
</reference>
<protein>
    <submittedName>
        <fullName evidence="1">Uncharacterized protein</fullName>
    </submittedName>
</protein>
<evidence type="ECO:0000313" key="1">
    <source>
        <dbReference type="EMBL" id="PUU81651.1"/>
    </source>
</evidence>
<sequence length="69" mass="7587">MLRAIFSSPNAKESLSIALASGAAYWVAIANTKRICRAEEEFRADLRFIEFQDALTKSAGGEGLQLPRK</sequence>
<accession>A0A2T7A1Q3</accession>
<gene>
    <name evidence="1" type="ORF">B9Z19DRAFT_1121945</name>
</gene>
<comment type="caution">
    <text evidence="1">The sequence shown here is derived from an EMBL/GenBank/DDBJ whole genome shotgun (WGS) entry which is preliminary data.</text>
</comment>
<dbReference type="AlphaFoldDB" id="A0A2T7A1Q3"/>
<proteinExistence type="predicted"/>